<evidence type="ECO:0000256" key="2">
    <source>
        <dbReference type="ARBA" id="ARBA00006706"/>
    </source>
</evidence>
<evidence type="ECO:0000256" key="1">
    <source>
        <dbReference type="ARBA" id="ARBA00001946"/>
    </source>
</evidence>
<protein>
    <submittedName>
        <fullName evidence="9">Decaprenyl-diphosphate synthase subunit 1</fullName>
    </submittedName>
</protein>
<evidence type="ECO:0000256" key="6">
    <source>
        <dbReference type="ARBA" id="ARBA00023229"/>
    </source>
</evidence>
<comment type="cofactor">
    <cofactor evidence="1">
        <name>Mg(2+)</name>
        <dbReference type="ChEBI" id="CHEBI:18420"/>
    </cofactor>
</comment>
<evidence type="ECO:0000313" key="8">
    <source>
        <dbReference type="Proteomes" id="UP000694888"/>
    </source>
</evidence>
<keyword evidence="3 7" id="KW-0808">Transferase</keyword>
<dbReference type="InterPro" id="IPR008949">
    <property type="entry name" value="Isoprenoid_synthase_dom_sf"/>
</dbReference>
<dbReference type="Pfam" id="PF00348">
    <property type="entry name" value="polyprenyl_synt"/>
    <property type="match status" value="1"/>
</dbReference>
<evidence type="ECO:0000256" key="5">
    <source>
        <dbReference type="ARBA" id="ARBA00022842"/>
    </source>
</evidence>
<evidence type="ECO:0000313" key="9">
    <source>
        <dbReference type="RefSeq" id="XP_005111077.2"/>
    </source>
</evidence>
<dbReference type="Gene3D" id="1.10.600.10">
    <property type="entry name" value="Farnesyl Diphosphate Synthase"/>
    <property type="match status" value="1"/>
</dbReference>
<comment type="similarity">
    <text evidence="2 7">Belongs to the FPP/GGPP synthase family.</text>
</comment>
<dbReference type="InterPro" id="IPR000092">
    <property type="entry name" value="Polyprenyl_synt"/>
</dbReference>
<dbReference type="PANTHER" id="PTHR12001:SF69">
    <property type="entry name" value="ALL TRANS-POLYPRENYL-DIPHOSPHATE SYNTHASE PDSS1"/>
    <property type="match status" value="1"/>
</dbReference>
<accession>A0ABM0K859</accession>
<dbReference type="CDD" id="cd00685">
    <property type="entry name" value="Trans_IPPS_HT"/>
    <property type="match status" value="1"/>
</dbReference>
<evidence type="ECO:0000256" key="3">
    <source>
        <dbReference type="ARBA" id="ARBA00022679"/>
    </source>
</evidence>
<keyword evidence="5" id="KW-0460">Magnesium</keyword>
<name>A0ABM0K859_APLCA</name>
<dbReference type="Proteomes" id="UP000694888">
    <property type="component" value="Unplaced"/>
</dbReference>
<organism evidence="8 9">
    <name type="scientific">Aplysia californica</name>
    <name type="common">California sea hare</name>
    <dbReference type="NCBI Taxonomy" id="6500"/>
    <lineage>
        <taxon>Eukaryota</taxon>
        <taxon>Metazoa</taxon>
        <taxon>Spiralia</taxon>
        <taxon>Lophotrochozoa</taxon>
        <taxon>Mollusca</taxon>
        <taxon>Gastropoda</taxon>
        <taxon>Heterobranchia</taxon>
        <taxon>Euthyneura</taxon>
        <taxon>Tectipleura</taxon>
        <taxon>Aplysiida</taxon>
        <taxon>Aplysioidea</taxon>
        <taxon>Aplysiidae</taxon>
        <taxon>Aplysia</taxon>
    </lineage>
</organism>
<dbReference type="PROSITE" id="PS00444">
    <property type="entry name" value="POLYPRENYL_SYNTHASE_2"/>
    <property type="match status" value="1"/>
</dbReference>
<dbReference type="InterPro" id="IPR033749">
    <property type="entry name" value="Polyprenyl_synt_CS"/>
</dbReference>
<sequence>MAATCMSTRALLETAFARELKNVFLLGYACRSNVTSAPFRRNSFSVGCCPTVQARQIQTNIGHHHLRRCCTRHNHVHCRVSLHQPASSLSTFLSGGKTSGFPLCSVGSENAGQERLYSSSHEDAVRAAKSVTVDPYKLVEFEMASLASDIKKLLSTKEALLSTMAHHFFDGKGKSFRPLVAMLMSKACNAHNLNAESMLWSQKIVAMVVEMIHAASLVHDDVIDASDTRRGQPSLNKLYGQRRSILTGDYILSEASIAISKTGNTRVIMILSSILEDLVSGEFMQLGSKEDENERFSHYLKKTFRKTASLIANTCQSVAILAECDEHISEMAYQYGRNLGVAFQLVDDLLDFTSTTSTMGKPTAADLKLGLATAPVLFAAQQHPELHAMIMRRFSNEGDVEYARRLVEESNGVEQTRLLAHQHSKEAERSLQDFADSNSKRALILLANMLLQRKK</sequence>
<keyword evidence="6" id="KW-0414">Isoprene biosynthesis</keyword>
<keyword evidence="4" id="KW-0479">Metal-binding</keyword>
<dbReference type="SFLD" id="SFLDS00005">
    <property type="entry name" value="Isoprenoid_Synthase_Type_I"/>
    <property type="match status" value="1"/>
</dbReference>
<dbReference type="GeneID" id="101854609"/>
<dbReference type="PROSITE" id="PS00723">
    <property type="entry name" value="POLYPRENYL_SYNTHASE_1"/>
    <property type="match status" value="1"/>
</dbReference>
<gene>
    <name evidence="9" type="primary">LOC101854609</name>
</gene>
<dbReference type="SUPFAM" id="SSF48576">
    <property type="entry name" value="Terpenoid synthases"/>
    <property type="match status" value="1"/>
</dbReference>
<dbReference type="PANTHER" id="PTHR12001">
    <property type="entry name" value="GERANYLGERANYL PYROPHOSPHATE SYNTHASE"/>
    <property type="match status" value="1"/>
</dbReference>
<keyword evidence="8" id="KW-1185">Reference proteome</keyword>
<evidence type="ECO:0000256" key="4">
    <source>
        <dbReference type="ARBA" id="ARBA00022723"/>
    </source>
</evidence>
<reference evidence="9" key="1">
    <citation type="submission" date="2025-08" db="UniProtKB">
        <authorList>
            <consortium name="RefSeq"/>
        </authorList>
    </citation>
    <scope>IDENTIFICATION</scope>
</reference>
<dbReference type="RefSeq" id="XP_005111077.2">
    <property type="nucleotide sequence ID" value="XM_005111020.3"/>
</dbReference>
<evidence type="ECO:0000256" key="7">
    <source>
        <dbReference type="RuleBase" id="RU004466"/>
    </source>
</evidence>
<proteinExistence type="inferred from homology"/>